<dbReference type="InterPro" id="IPR036388">
    <property type="entry name" value="WH-like_DNA-bd_sf"/>
</dbReference>
<dbReference type="InterPro" id="IPR043129">
    <property type="entry name" value="ATPase_NBD"/>
</dbReference>
<evidence type="ECO:0000313" key="2">
    <source>
        <dbReference type="EMBL" id="PNS43686.1"/>
    </source>
</evidence>
<dbReference type="OrthoDB" id="9810372at2"/>
<accession>A0A2K1SVZ8</accession>
<name>A0A2K1SVZ8_GARVA</name>
<dbReference type="SUPFAM" id="SSF53067">
    <property type="entry name" value="Actin-like ATPase domain"/>
    <property type="match status" value="1"/>
</dbReference>
<sequence>MWQCLCFYLAEEEMSNELMKKLPSDIRVNNISAIFNLLFPTIQMPRVELGNKIGLSRMATSEVTGEMIRDHILREVGDDMREGRGKRSKVLAIDTSYWRVIVLDLSDSYAFKGAIMDLCGSIIKRIEVSSGNTDEEKVNKIIELCHNLASATERNILGIGVALAGIVNKDGTVVRSVRLNLTDFPIKKIIEDATGIPTIVSHDTSVSLVAERFFGRATENSMLITVSGGVGASLYINDKIVSGSTFSAGEIGHIIVNPDGDVCNCGRRGCLESVLSEPILRNRIAENPENRDKILHDAGCTLGRIMSVPVGLLNLHDVAIYGASDIICQSFLDGMREEFHNNISNGYCEPPEVYRCSQGEDLVLRGQGVEVIRKMVPIIHRGIA</sequence>
<dbReference type="AlphaFoldDB" id="A0A2K1SVZ8"/>
<evidence type="ECO:0000313" key="3">
    <source>
        <dbReference type="Proteomes" id="UP000236146"/>
    </source>
</evidence>
<proteinExistence type="inferred from homology"/>
<dbReference type="InterPro" id="IPR000600">
    <property type="entry name" value="ROK"/>
</dbReference>
<dbReference type="PANTHER" id="PTHR18964:SF149">
    <property type="entry name" value="BIFUNCTIONAL UDP-N-ACETYLGLUCOSAMINE 2-EPIMERASE_N-ACETYLMANNOSAMINE KINASE"/>
    <property type="match status" value="1"/>
</dbReference>
<dbReference type="Gene3D" id="1.10.10.10">
    <property type="entry name" value="Winged helix-like DNA-binding domain superfamily/Winged helix DNA-binding domain"/>
    <property type="match status" value="1"/>
</dbReference>
<comment type="similarity">
    <text evidence="1">Belongs to the ROK (NagC/XylR) family.</text>
</comment>
<comment type="caution">
    <text evidence="2">The sequence shown here is derived from an EMBL/GenBank/DDBJ whole genome shotgun (WGS) entry which is preliminary data.</text>
</comment>
<dbReference type="Pfam" id="PF00480">
    <property type="entry name" value="ROK"/>
    <property type="match status" value="1"/>
</dbReference>
<protein>
    <submittedName>
        <fullName evidence="2">ROK family protein</fullName>
    </submittedName>
</protein>
<dbReference type="EMBL" id="MNLH01000001">
    <property type="protein sequence ID" value="PNS43686.1"/>
    <property type="molecule type" value="Genomic_DNA"/>
</dbReference>
<gene>
    <name evidence="2" type="ORF">BFS05_00135</name>
</gene>
<dbReference type="SUPFAM" id="SSF46785">
    <property type="entry name" value="Winged helix' DNA-binding domain"/>
    <property type="match status" value="1"/>
</dbReference>
<evidence type="ECO:0000256" key="1">
    <source>
        <dbReference type="ARBA" id="ARBA00006479"/>
    </source>
</evidence>
<dbReference type="PANTHER" id="PTHR18964">
    <property type="entry name" value="ROK (REPRESSOR, ORF, KINASE) FAMILY"/>
    <property type="match status" value="1"/>
</dbReference>
<organism evidence="2 3">
    <name type="scientific">Gardnerella vaginalis</name>
    <dbReference type="NCBI Taxonomy" id="2702"/>
    <lineage>
        <taxon>Bacteria</taxon>
        <taxon>Bacillati</taxon>
        <taxon>Actinomycetota</taxon>
        <taxon>Actinomycetes</taxon>
        <taxon>Bifidobacteriales</taxon>
        <taxon>Bifidobacteriaceae</taxon>
        <taxon>Gardnerella</taxon>
    </lineage>
</organism>
<dbReference type="InterPro" id="IPR036390">
    <property type="entry name" value="WH_DNA-bd_sf"/>
</dbReference>
<dbReference type="Gene3D" id="3.30.420.40">
    <property type="match status" value="2"/>
</dbReference>
<dbReference type="Proteomes" id="UP000236146">
    <property type="component" value="Unassembled WGS sequence"/>
</dbReference>
<reference evidence="2 3" key="1">
    <citation type="submission" date="2016-10" db="EMBL/GenBank/DDBJ databases">
        <authorList>
            <person name="Varghese N."/>
        </authorList>
    </citation>
    <scope>NUCLEOTIDE SEQUENCE [LARGE SCALE GENOMIC DNA]</scope>
    <source>
        <strain evidence="2 3">KA00225</strain>
    </source>
</reference>